<dbReference type="PANTHER" id="PTHR42646:SF2">
    <property type="entry name" value="5'-3' EXONUCLEASE FAMILY PROTEIN"/>
    <property type="match status" value="1"/>
</dbReference>
<sequence>MTKQYDLILIDGNSIGYAAHNARVLKHRTGEIQAVFFGLKMMKKAIEQFGTPGRTQSACLWDDKAKWRYALHPEYKGKRDNTPEKAVSRREYKRQVPILRQALSLAGLEQRFAKGDEADDLASAIVHNRTPNQKILLVSGDHDWLQLVSDDVDWFDPRTDGLFVSVDNFEEVTGCKNVAEFAQSKALSGDGSDNISGVGGIGDKAVPLIFKQWGSVPKLFAWADSLPVKEIKKSDIPDELSFWRKKLENLCFGAGRDLFKRNMQLMSLLSKRHRGTDIIKNQVILKSAFNESGFIDLCHEYAFMTIITDMKNWRKTFA</sequence>
<dbReference type="SUPFAM" id="SSF88723">
    <property type="entry name" value="PIN domain-like"/>
    <property type="match status" value="1"/>
</dbReference>
<dbReference type="SUPFAM" id="SSF47807">
    <property type="entry name" value="5' to 3' exonuclease, C-terminal subdomain"/>
    <property type="match status" value="1"/>
</dbReference>
<dbReference type="EMBL" id="PP179318">
    <property type="protein sequence ID" value="XAI70067.1"/>
    <property type="molecule type" value="Genomic_DNA"/>
</dbReference>
<gene>
    <name evidence="4" type="ORF">Nican01_00054</name>
</gene>
<dbReference type="GO" id="GO:0033567">
    <property type="term" value="P:DNA replication, Okazaki fragment processing"/>
    <property type="evidence" value="ECO:0007669"/>
    <property type="project" value="InterPro"/>
</dbReference>
<dbReference type="PANTHER" id="PTHR42646">
    <property type="entry name" value="FLAP ENDONUCLEASE XNI"/>
    <property type="match status" value="1"/>
</dbReference>
<feature type="domain" description="5'-3' exonuclease" evidence="3">
    <location>
        <begin position="2"/>
        <end position="290"/>
    </location>
</feature>
<dbReference type="InterPro" id="IPR036279">
    <property type="entry name" value="5-3_exonuclease_C_sf"/>
</dbReference>
<accession>A0AAU6W0B9</accession>
<dbReference type="Gene3D" id="1.10.150.20">
    <property type="entry name" value="5' to 3' exonuclease, C-terminal subdomain"/>
    <property type="match status" value="1"/>
</dbReference>
<protein>
    <submittedName>
        <fullName evidence="4">Exodeoxyribonuclease</fullName>
    </submittedName>
</protein>
<dbReference type="InterPro" id="IPR002421">
    <property type="entry name" value="5-3_exonuclease"/>
</dbReference>
<organism evidence="4">
    <name type="scientific">Pseudomonas phage Nican01</name>
    <dbReference type="NCBI Taxonomy" id="3138540"/>
    <lineage>
        <taxon>Viruses</taxon>
        <taxon>Duplodnaviria</taxon>
        <taxon>Heunggongvirae</taxon>
        <taxon>Uroviricota</taxon>
        <taxon>Caudoviricetes</taxon>
        <taxon>Nickievirus</taxon>
    </lineage>
</organism>
<evidence type="ECO:0000256" key="1">
    <source>
        <dbReference type="ARBA" id="ARBA00022722"/>
    </source>
</evidence>
<dbReference type="InterPro" id="IPR029060">
    <property type="entry name" value="PIN-like_dom_sf"/>
</dbReference>
<dbReference type="CDD" id="cd09860">
    <property type="entry name" value="PIN_T4-like"/>
    <property type="match status" value="1"/>
</dbReference>
<dbReference type="Gene3D" id="3.40.50.1010">
    <property type="entry name" value="5'-nuclease"/>
    <property type="match status" value="1"/>
</dbReference>
<dbReference type="SMART" id="SM00475">
    <property type="entry name" value="53EXOc"/>
    <property type="match status" value="1"/>
</dbReference>
<dbReference type="Pfam" id="PF02739">
    <property type="entry name" value="5_3_exonuc_N"/>
    <property type="match status" value="1"/>
</dbReference>
<dbReference type="InterPro" id="IPR038969">
    <property type="entry name" value="FEN"/>
</dbReference>
<evidence type="ECO:0000259" key="3">
    <source>
        <dbReference type="SMART" id="SM00475"/>
    </source>
</evidence>
<proteinExistence type="predicted"/>
<keyword evidence="2" id="KW-0378">Hydrolase</keyword>
<keyword evidence="1" id="KW-0540">Nuclease</keyword>
<evidence type="ECO:0000256" key="2">
    <source>
        <dbReference type="ARBA" id="ARBA00022801"/>
    </source>
</evidence>
<reference evidence="4" key="1">
    <citation type="journal article" date="2024" name="J. Gen. Virol.">
        <title>Novel phages of Pseudomonas syringae unveil numerous potential auxiliary metabolic genes.</title>
        <authorList>
            <person name="Feltin C."/>
            <person name="Garneau J.R."/>
            <person name="Morris C.E."/>
            <person name="Berard A."/>
            <person name="Torres-Barcelo C."/>
        </authorList>
    </citation>
    <scope>NUCLEOTIDE SEQUENCE</scope>
</reference>
<dbReference type="GO" id="GO:0017108">
    <property type="term" value="F:5'-flap endonuclease activity"/>
    <property type="evidence" value="ECO:0007669"/>
    <property type="project" value="InterPro"/>
</dbReference>
<dbReference type="GO" id="GO:0003677">
    <property type="term" value="F:DNA binding"/>
    <property type="evidence" value="ECO:0007669"/>
    <property type="project" value="InterPro"/>
</dbReference>
<evidence type="ECO:0000313" key="4">
    <source>
        <dbReference type="EMBL" id="XAI70067.1"/>
    </source>
</evidence>
<name>A0AAU6W0B9_9CAUD</name>
<dbReference type="GO" id="GO:0008409">
    <property type="term" value="F:5'-3' exonuclease activity"/>
    <property type="evidence" value="ECO:0007669"/>
    <property type="project" value="InterPro"/>
</dbReference>
<dbReference type="InterPro" id="IPR020046">
    <property type="entry name" value="5-3_exonucl_a-hlix_arch_N"/>
</dbReference>